<dbReference type="AlphaFoldDB" id="A0A3B0MYA5"/>
<feature type="transmembrane region" description="Helical" evidence="1">
    <location>
        <begin position="268"/>
        <end position="294"/>
    </location>
</feature>
<dbReference type="EMBL" id="UIHC01000066">
    <property type="protein sequence ID" value="SUZ33704.1"/>
    <property type="molecule type" value="Genomic_DNA"/>
</dbReference>
<name>A0A3B0MYA5_9RHOB</name>
<keyword evidence="1" id="KW-1133">Transmembrane helix</keyword>
<reference evidence="4" key="1">
    <citation type="submission" date="2018-08" db="EMBL/GenBank/DDBJ databases">
        <authorList>
            <person name="Rodrigo-Torres L."/>
            <person name="Arahal R. D."/>
            <person name="Lucena T."/>
        </authorList>
    </citation>
    <scope>NUCLEOTIDE SEQUENCE [LARGE SCALE GENOMIC DNA]</scope>
    <source>
        <strain evidence="4">CECT 7235</strain>
    </source>
</reference>
<keyword evidence="4" id="KW-1185">Reference proteome</keyword>
<protein>
    <recommendedName>
        <fullName evidence="2">Restriction endonuclease type II-like domain-containing protein</fullName>
    </recommendedName>
</protein>
<organism evidence="3 4">
    <name type="scientific">Roseinatronobacter ekhonensis</name>
    <dbReference type="NCBI Taxonomy" id="254356"/>
    <lineage>
        <taxon>Bacteria</taxon>
        <taxon>Pseudomonadati</taxon>
        <taxon>Pseudomonadota</taxon>
        <taxon>Alphaproteobacteria</taxon>
        <taxon>Rhodobacterales</taxon>
        <taxon>Paracoccaceae</taxon>
        <taxon>Roseinatronobacter</taxon>
    </lineage>
</organism>
<evidence type="ECO:0000313" key="4">
    <source>
        <dbReference type="Proteomes" id="UP000272908"/>
    </source>
</evidence>
<dbReference type="Proteomes" id="UP000272908">
    <property type="component" value="Unassembled WGS sequence"/>
</dbReference>
<dbReference type="InterPro" id="IPR011335">
    <property type="entry name" value="Restrct_endonuc-II-like"/>
</dbReference>
<evidence type="ECO:0000313" key="3">
    <source>
        <dbReference type="EMBL" id="SUZ33704.1"/>
    </source>
</evidence>
<dbReference type="RefSeq" id="WP_121096868.1">
    <property type="nucleotide sequence ID" value="NZ_UIHC01000066.1"/>
</dbReference>
<evidence type="ECO:0000259" key="2">
    <source>
        <dbReference type="Pfam" id="PF18741"/>
    </source>
</evidence>
<accession>A0A3B0MYA5</accession>
<sequence>MLSLQGFKFLFDEEATLEILKNSGDDDTFELDKVRRYLDGAVSAYRQSEHLKVDEATVNIAMLSYERGANLPSAHLIMMKAHERGVIVDQDQDLANNFLARALSLKSSEARYILATRNLESSDRVEVFKGISIMIELSCDLWFGSLKDMALKRSVQALLDVVRKEGLSVEDRNFIRFYDRTISSDRTQDNIFESEDIVHAWGELLKANKDKEQRSLEFVSRHRTRIDALASVVSSQDIQISDQQEVSFIDGIKEGGLKGINLPFRISAVVVLAIASIVFLPLLFVAGFIGWTIYGDIKSVRQYRSTPLIVEAAKNYPVSVEDLRDACESPAEVAFLEMMVSAYTLKTGPGAVEGKGLRLRSQVGLGKFRPQISHSPYQYRADFMIDDRLVVEIDGAAYHSSPDAVARDRQRDADMKRDGYKVLRIPAKAVFNDTSHALRMVSEARA</sequence>
<dbReference type="Pfam" id="PF18741">
    <property type="entry name" value="MTES_1575"/>
    <property type="match status" value="1"/>
</dbReference>
<dbReference type="InterPro" id="IPR049468">
    <property type="entry name" value="Restrct_endonuc-II-like_dom"/>
</dbReference>
<feature type="domain" description="Restriction endonuclease type II-like" evidence="2">
    <location>
        <begin position="370"/>
        <end position="443"/>
    </location>
</feature>
<dbReference type="SUPFAM" id="SSF52980">
    <property type="entry name" value="Restriction endonuclease-like"/>
    <property type="match status" value="1"/>
</dbReference>
<keyword evidence="1" id="KW-0812">Transmembrane</keyword>
<dbReference type="Gene3D" id="3.40.960.10">
    <property type="entry name" value="VSR Endonuclease"/>
    <property type="match status" value="1"/>
</dbReference>
<evidence type="ECO:0000256" key="1">
    <source>
        <dbReference type="SAM" id="Phobius"/>
    </source>
</evidence>
<dbReference type="OrthoDB" id="7570590at2"/>
<gene>
    <name evidence="3" type="ORF">ROE7235_03477</name>
</gene>
<proteinExistence type="predicted"/>
<keyword evidence="1" id="KW-0472">Membrane</keyword>